<gene>
    <name evidence="1" type="ORF">NUW54_g4803</name>
</gene>
<evidence type="ECO:0000313" key="2">
    <source>
        <dbReference type="Proteomes" id="UP001144978"/>
    </source>
</evidence>
<evidence type="ECO:0000313" key="1">
    <source>
        <dbReference type="EMBL" id="KAJ3004463.1"/>
    </source>
</evidence>
<accession>A0ACC1PZ12</accession>
<sequence length="429" mass="46344">MVLSPEWLRTTLLVWAAWCATSLAYTMFNVYLPKLLETRSPSGGTDGAPKTLEESLWDVVIYSLGGCPGAILGAWLIESRLGRRWSLAGSTFVTAFFCWVFVVVQHPWAVRASTVGISLSATAMWAVLYGWTPEIFGTKVRGTACGIASALSRISSEMTFQTHLTVLQHSASLYTSSPAFKVPRLSSDSGCVEEWAPISYQQFLEDVELSARYWSRTLTAHDVLPRSVVGVWLGDWGESLTAQLNRIEGMPDAEKDAALKAYTVALGQADIALLKKNELRDRLASVRKAFDKHLKDKEAAANKAAVDALQQYFKDKPEAPAYFAILDVNANAKVMQGVVLQAKKLGKSIYVLSVDASAGKVAHVNAVSEEAKAKGLDGREWAAAVVEVVGGKAGGKPDGAQGVGTEVSKVQEAFDAARKFFESKTGLSA</sequence>
<proteinExistence type="predicted"/>
<protein>
    <submittedName>
        <fullName evidence="1">Uncharacterized protein</fullName>
    </submittedName>
</protein>
<name>A0ACC1PZ12_9APHY</name>
<reference evidence="1" key="1">
    <citation type="submission" date="2022-08" db="EMBL/GenBank/DDBJ databases">
        <title>Genome Sequence of Pycnoporus sanguineus.</title>
        <authorList>
            <person name="Buettner E."/>
        </authorList>
    </citation>
    <scope>NUCLEOTIDE SEQUENCE</scope>
    <source>
        <strain evidence="1">CG-C14</strain>
    </source>
</reference>
<dbReference type="EMBL" id="JANSHE010001125">
    <property type="protein sequence ID" value="KAJ3004463.1"/>
    <property type="molecule type" value="Genomic_DNA"/>
</dbReference>
<dbReference type="Proteomes" id="UP001144978">
    <property type="component" value="Unassembled WGS sequence"/>
</dbReference>
<organism evidence="1 2">
    <name type="scientific">Trametes sanguinea</name>
    <dbReference type="NCBI Taxonomy" id="158606"/>
    <lineage>
        <taxon>Eukaryota</taxon>
        <taxon>Fungi</taxon>
        <taxon>Dikarya</taxon>
        <taxon>Basidiomycota</taxon>
        <taxon>Agaricomycotina</taxon>
        <taxon>Agaricomycetes</taxon>
        <taxon>Polyporales</taxon>
        <taxon>Polyporaceae</taxon>
        <taxon>Trametes</taxon>
    </lineage>
</organism>
<comment type="caution">
    <text evidence="1">The sequence shown here is derived from an EMBL/GenBank/DDBJ whole genome shotgun (WGS) entry which is preliminary data.</text>
</comment>
<keyword evidence="2" id="KW-1185">Reference proteome</keyword>